<feature type="domain" description="MADF" evidence="2">
    <location>
        <begin position="13"/>
        <end position="111"/>
    </location>
</feature>
<dbReference type="EMBL" id="JAACNH010000001">
    <property type="protein sequence ID" value="KAG8456086.1"/>
    <property type="molecule type" value="Genomic_DNA"/>
</dbReference>
<dbReference type="InterPro" id="IPR006578">
    <property type="entry name" value="MADF-dom"/>
</dbReference>
<sequence>MAENFLNPDFLKEFIEQYHALPCLWKVKSKEYFDGYARLEAYNKLVDLCKKINPAANIKFVKNKIANLRTVFKKEFNKVQTSKKSGAARKDVYVPKLWYYDLLAFTVYQEMPFPSASYKNTQETTNKDAVNIQKSPVASTEPTESHNLLSLMTEQNTKQKTLHAKPLKRSKRRNSLSRDINKKRVQEAALSDDVMAENFLKSTFLKKFIKQYHALPCLWQVKSKEYSNRRARAEAYNKLVDLCRRLNPSANIDFVKSKIANLRTVFKKEFNKVQSSKNNGTAIEDVYVPKLWYYDLLTFITDQEIPCPSKSSEIIQDTINEGDTKNTQETKLTPTELPETSQNLPSLFRLQSPQQQSEHLKPLQRSKKRKSSFSDIDNSILQEAASILAKEDDEYDSFAFSLASKLREMHKEQELTCELLIHETVNKGLQKKLSTKTKLVYNNAPNVNPNSLHYNLPQDSQPLNFAFTGINNNSYPSTST</sequence>
<evidence type="ECO:0000313" key="4">
    <source>
        <dbReference type="Proteomes" id="UP000812440"/>
    </source>
</evidence>
<dbReference type="PROSITE" id="PS51029">
    <property type="entry name" value="MADF"/>
    <property type="match status" value="2"/>
</dbReference>
<reference evidence="3" key="1">
    <citation type="thesis" date="2020" institute="ProQuest LLC" country="789 East Eisenhower Parkway, Ann Arbor, MI, USA">
        <title>Comparative Genomics and Chromosome Evolution.</title>
        <authorList>
            <person name="Mudd A.B."/>
        </authorList>
    </citation>
    <scope>NUCLEOTIDE SEQUENCE</scope>
    <source>
        <strain evidence="3">Female2</strain>
        <tissue evidence="3">Blood</tissue>
    </source>
</reference>
<dbReference type="Proteomes" id="UP000812440">
    <property type="component" value="Chromosome 1"/>
</dbReference>
<feature type="compositionally biased region" description="Basic residues" evidence="1">
    <location>
        <begin position="161"/>
        <end position="175"/>
    </location>
</feature>
<dbReference type="PANTHER" id="PTHR21505:SF13">
    <property type="match status" value="1"/>
</dbReference>
<feature type="region of interest" description="Disordered" evidence="1">
    <location>
        <begin position="161"/>
        <end position="180"/>
    </location>
</feature>
<organism evidence="3 4">
    <name type="scientific">Hymenochirus boettgeri</name>
    <name type="common">Congo dwarf clawed frog</name>
    <dbReference type="NCBI Taxonomy" id="247094"/>
    <lineage>
        <taxon>Eukaryota</taxon>
        <taxon>Metazoa</taxon>
        <taxon>Chordata</taxon>
        <taxon>Craniata</taxon>
        <taxon>Vertebrata</taxon>
        <taxon>Euteleostomi</taxon>
        <taxon>Amphibia</taxon>
        <taxon>Batrachia</taxon>
        <taxon>Anura</taxon>
        <taxon>Pipoidea</taxon>
        <taxon>Pipidae</taxon>
        <taxon>Pipinae</taxon>
        <taxon>Hymenochirus</taxon>
    </lineage>
</organism>
<dbReference type="AlphaFoldDB" id="A0A8T2KNY6"/>
<evidence type="ECO:0000313" key="3">
    <source>
        <dbReference type="EMBL" id="KAG8456086.1"/>
    </source>
</evidence>
<name>A0A8T2KNY6_9PIPI</name>
<feature type="region of interest" description="Disordered" evidence="1">
    <location>
        <begin position="351"/>
        <end position="371"/>
    </location>
</feature>
<dbReference type="SMART" id="SM00595">
    <property type="entry name" value="MADF"/>
    <property type="match status" value="2"/>
</dbReference>
<protein>
    <recommendedName>
        <fullName evidence="2">MADF domain-containing protein</fullName>
    </recommendedName>
</protein>
<accession>A0A8T2KNY6</accession>
<proteinExistence type="predicted"/>
<dbReference type="OrthoDB" id="9909040at2759"/>
<comment type="caution">
    <text evidence="3">The sequence shown here is derived from an EMBL/GenBank/DDBJ whole genome shotgun (WGS) entry which is preliminary data.</text>
</comment>
<evidence type="ECO:0000256" key="1">
    <source>
        <dbReference type="SAM" id="MobiDB-lite"/>
    </source>
</evidence>
<dbReference type="Pfam" id="PF10545">
    <property type="entry name" value="MADF_DNA_bdg"/>
    <property type="match status" value="2"/>
</dbReference>
<feature type="compositionally biased region" description="Basic residues" evidence="1">
    <location>
        <begin position="362"/>
        <end position="371"/>
    </location>
</feature>
<evidence type="ECO:0000259" key="2">
    <source>
        <dbReference type="PROSITE" id="PS51029"/>
    </source>
</evidence>
<dbReference type="PANTHER" id="PTHR21505">
    <property type="entry name" value="MADF DOMAIN-CONTAINING PROTEIN-RELATED"/>
    <property type="match status" value="1"/>
</dbReference>
<feature type="domain" description="MADF" evidence="2">
    <location>
        <begin position="207"/>
        <end position="305"/>
    </location>
</feature>
<keyword evidence="4" id="KW-1185">Reference proteome</keyword>
<gene>
    <name evidence="3" type="ORF">GDO86_002039</name>
</gene>